<evidence type="ECO:0000313" key="2">
    <source>
        <dbReference type="EMBL" id="KAJ1197841.1"/>
    </source>
</evidence>
<dbReference type="AlphaFoldDB" id="A0AAV7VAF4"/>
<dbReference type="EMBL" id="JANPWB010000003">
    <property type="protein sequence ID" value="KAJ1197841.1"/>
    <property type="molecule type" value="Genomic_DNA"/>
</dbReference>
<feature type="region of interest" description="Disordered" evidence="1">
    <location>
        <begin position="278"/>
        <end position="304"/>
    </location>
</feature>
<accession>A0AAV7VAF4</accession>
<organism evidence="2 3">
    <name type="scientific">Pleurodeles waltl</name>
    <name type="common">Iberian ribbed newt</name>
    <dbReference type="NCBI Taxonomy" id="8319"/>
    <lineage>
        <taxon>Eukaryota</taxon>
        <taxon>Metazoa</taxon>
        <taxon>Chordata</taxon>
        <taxon>Craniata</taxon>
        <taxon>Vertebrata</taxon>
        <taxon>Euteleostomi</taxon>
        <taxon>Amphibia</taxon>
        <taxon>Batrachia</taxon>
        <taxon>Caudata</taxon>
        <taxon>Salamandroidea</taxon>
        <taxon>Salamandridae</taxon>
        <taxon>Pleurodelinae</taxon>
        <taxon>Pleurodeles</taxon>
    </lineage>
</organism>
<name>A0AAV7VAF4_PLEWA</name>
<evidence type="ECO:0000256" key="1">
    <source>
        <dbReference type="SAM" id="MobiDB-lite"/>
    </source>
</evidence>
<sequence length="427" mass="46998">MGVGSTPTPPMARTLRRTLERPIWCTAAYPPPGRGETVLQRPLQVPWGRISCLVPCSPVLLPHCGCWALIDPASGSCSLSRPQRTWVLLSDALQRVLRQAGPHRHRRWPAHSAVPPSAHGRFIRCTAACSLPVWGRPPYNDLYISPGGALRTSILVPQRYFLDVAAGPALTPPADSALRRALSAVAYFLPGRGGIALQRPLQVPWESAPRLVPHSPMLLPRYGCRARTVTAGRPRPQHTRALYPMYCSVFSAKSGRVRPSMCSAGKRRSRWRDCVTTRVPGLGHGLKPGGPGSSGGPHAPGSDSPLFLWSPGASGYQLYKSMVTESGLFSRINSRPLQSHVLKRAPSWLLGHAPPKKDMIHDKFKRQLQRRPDNVTKKDTKKIVRIITDGAEDTTCQIAADDIYEYYKETIEKQTGNRKVHPSCLNS</sequence>
<protein>
    <submittedName>
        <fullName evidence="2">Uncharacterized protein</fullName>
    </submittedName>
</protein>
<feature type="compositionally biased region" description="Gly residues" evidence="1">
    <location>
        <begin position="282"/>
        <end position="295"/>
    </location>
</feature>
<reference evidence="2" key="1">
    <citation type="journal article" date="2022" name="bioRxiv">
        <title>Sequencing and chromosome-scale assembly of the giantPleurodeles waltlgenome.</title>
        <authorList>
            <person name="Brown T."/>
            <person name="Elewa A."/>
            <person name="Iarovenko S."/>
            <person name="Subramanian E."/>
            <person name="Araus A.J."/>
            <person name="Petzold A."/>
            <person name="Susuki M."/>
            <person name="Suzuki K.-i.T."/>
            <person name="Hayashi T."/>
            <person name="Toyoda A."/>
            <person name="Oliveira C."/>
            <person name="Osipova E."/>
            <person name="Leigh N.D."/>
            <person name="Simon A."/>
            <person name="Yun M.H."/>
        </authorList>
    </citation>
    <scope>NUCLEOTIDE SEQUENCE</scope>
    <source>
        <strain evidence="2">20211129_DDA</strain>
        <tissue evidence="2">Liver</tissue>
    </source>
</reference>
<keyword evidence="3" id="KW-1185">Reference proteome</keyword>
<evidence type="ECO:0000313" key="3">
    <source>
        <dbReference type="Proteomes" id="UP001066276"/>
    </source>
</evidence>
<dbReference type="Proteomes" id="UP001066276">
    <property type="component" value="Chromosome 2_1"/>
</dbReference>
<gene>
    <name evidence="2" type="ORF">NDU88_001687</name>
</gene>
<comment type="caution">
    <text evidence="2">The sequence shown here is derived from an EMBL/GenBank/DDBJ whole genome shotgun (WGS) entry which is preliminary data.</text>
</comment>
<proteinExistence type="predicted"/>